<dbReference type="AlphaFoldDB" id="A0A517WUF5"/>
<evidence type="ECO:0000256" key="1">
    <source>
        <dbReference type="SAM" id="MobiDB-lite"/>
    </source>
</evidence>
<dbReference type="Proteomes" id="UP000318384">
    <property type="component" value="Chromosome"/>
</dbReference>
<feature type="region of interest" description="Disordered" evidence="1">
    <location>
        <begin position="197"/>
        <end position="221"/>
    </location>
</feature>
<keyword evidence="3" id="KW-1185">Reference proteome</keyword>
<gene>
    <name evidence="2" type="ORF">V202x_22180</name>
</gene>
<reference evidence="2 3" key="1">
    <citation type="submission" date="2019-03" db="EMBL/GenBank/DDBJ databases">
        <title>Deep-cultivation of Planctomycetes and their phenomic and genomic characterization uncovers novel biology.</title>
        <authorList>
            <person name="Wiegand S."/>
            <person name="Jogler M."/>
            <person name="Boedeker C."/>
            <person name="Pinto D."/>
            <person name="Vollmers J."/>
            <person name="Rivas-Marin E."/>
            <person name="Kohn T."/>
            <person name="Peeters S.H."/>
            <person name="Heuer A."/>
            <person name="Rast P."/>
            <person name="Oberbeckmann S."/>
            <person name="Bunk B."/>
            <person name="Jeske O."/>
            <person name="Meyerdierks A."/>
            <person name="Storesund J.E."/>
            <person name="Kallscheuer N."/>
            <person name="Luecker S."/>
            <person name="Lage O.M."/>
            <person name="Pohl T."/>
            <person name="Merkel B.J."/>
            <person name="Hornburger P."/>
            <person name="Mueller R.-W."/>
            <person name="Bruemmer F."/>
            <person name="Labrenz M."/>
            <person name="Spormann A.M."/>
            <person name="Op den Camp H."/>
            <person name="Overmann J."/>
            <person name="Amann R."/>
            <person name="Jetten M.S.M."/>
            <person name="Mascher T."/>
            <person name="Medema M.H."/>
            <person name="Devos D.P."/>
            <person name="Kaster A.-K."/>
            <person name="Ovreas L."/>
            <person name="Rohde M."/>
            <person name="Galperin M.Y."/>
            <person name="Jogler C."/>
        </authorList>
    </citation>
    <scope>NUCLEOTIDE SEQUENCE [LARGE SCALE GENOMIC DNA]</scope>
    <source>
        <strain evidence="2 3">V202</strain>
    </source>
</reference>
<accession>A0A517WUF5</accession>
<evidence type="ECO:0000313" key="3">
    <source>
        <dbReference type="Proteomes" id="UP000318384"/>
    </source>
</evidence>
<proteinExistence type="predicted"/>
<protein>
    <submittedName>
        <fullName evidence="2">Uncharacterized protein</fullName>
    </submittedName>
</protein>
<name>A0A517WUF5_9PLAN</name>
<dbReference type="RefSeq" id="WP_145174183.1">
    <property type="nucleotide sequence ID" value="NZ_CP037422.1"/>
</dbReference>
<organism evidence="2 3">
    <name type="scientific">Gimesia aquarii</name>
    <dbReference type="NCBI Taxonomy" id="2527964"/>
    <lineage>
        <taxon>Bacteria</taxon>
        <taxon>Pseudomonadati</taxon>
        <taxon>Planctomycetota</taxon>
        <taxon>Planctomycetia</taxon>
        <taxon>Planctomycetales</taxon>
        <taxon>Planctomycetaceae</taxon>
        <taxon>Gimesia</taxon>
    </lineage>
</organism>
<dbReference type="OrthoDB" id="281807at2"/>
<dbReference type="EMBL" id="CP037422">
    <property type="protein sequence ID" value="QDU08848.1"/>
    <property type="molecule type" value="Genomic_DNA"/>
</dbReference>
<sequence>MFVWLGLKRNVSVRRLVSLLVLFALCASFVPLPTSSKSPLKKDQSTPYPCQNRPCGCRSAEQCWKSCCCFSNKEKVAWSKANRVTPPTYVIAAAEKEATESVCQTEGCCTKQKKSSQQEIVVASSENCCTSSDEPEKTTSFEVSAEENETFFVIGVFAQKCQGQGLFWNSLPWAILPEVQAMVSYSDLVVWTRPTSTTAPRSAAEPPEPPPRLMVNSTTVA</sequence>
<evidence type="ECO:0000313" key="2">
    <source>
        <dbReference type="EMBL" id="QDU08848.1"/>
    </source>
</evidence>